<keyword evidence="2" id="KW-0732">Signal</keyword>
<dbReference type="EMBL" id="JAVCAP010000036">
    <property type="protein sequence ID" value="MDP8568904.1"/>
    <property type="molecule type" value="Genomic_DNA"/>
</dbReference>
<dbReference type="RefSeq" id="WP_306390693.1">
    <property type="nucleotide sequence ID" value="NZ_JAVCAP010000036.1"/>
</dbReference>
<evidence type="ECO:0000313" key="3">
    <source>
        <dbReference type="EMBL" id="MDP8568904.1"/>
    </source>
</evidence>
<evidence type="ECO:0008006" key="5">
    <source>
        <dbReference type="Google" id="ProtNLM"/>
    </source>
</evidence>
<feature type="signal peptide" evidence="2">
    <location>
        <begin position="1"/>
        <end position="23"/>
    </location>
</feature>
<accession>A0ABT9JWM8</accession>
<evidence type="ECO:0000256" key="2">
    <source>
        <dbReference type="SAM" id="SignalP"/>
    </source>
</evidence>
<organism evidence="3 4">
    <name type="scientific">Methylophilus aquaticus</name>
    <dbReference type="NCBI Taxonomy" id="1971610"/>
    <lineage>
        <taxon>Bacteria</taxon>
        <taxon>Pseudomonadati</taxon>
        <taxon>Pseudomonadota</taxon>
        <taxon>Betaproteobacteria</taxon>
        <taxon>Nitrosomonadales</taxon>
        <taxon>Methylophilaceae</taxon>
        <taxon>Methylophilus</taxon>
    </lineage>
</organism>
<evidence type="ECO:0000256" key="1">
    <source>
        <dbReference type="SAM" id="MobiDB-lite"/>
    </source>
</evidence>
<feature type="chain" id="PRO_5045762648" description="Low-complexity protein" evidence="2">
    <location>
        <begin position="24"/>
        <end position="89"/>
    </location>
</feature>
<keyword evidence="4" id="KW-1185">Reference proteome</keyword>
<proteinExistence type="predicted"/>
<name>A0ABT9JWM8_9PROT</name>
<protein>
    <recommendedName>
        <fullName evidence="5">Low-complexity protein</fullName>
    </recommendedName>
</protein>
<evidence type="ECO:0000313" key="4">
    <source>
        <dbReference type="Proteomes" id="UP001225906"/>
    </source>
</evidence>
<feature type="region of interest" description="Disordered" evidence="1">
    <location>
        <begin position="65"/>
        <end position="89"/>
    </location>
</feature>
<comment type="caution">
    <text evidence="3">The sequence shown here is derived from an EMBL/GenBank/DDBJ whole genome shotgun (WGS) entry which is preliminary data.</text>
</comment>
<sequence>MKNTQKLATAALLGLFTATVMSAAPAFAGDEGKSGCSGKDNAKMEKANCKTADGKEKHACKGHNACKGQGGDGKNACKGKGSCATDSSK</sequence>
<reference evidence="4" key="1">
    <citation type="journal article" date="2019" name="Int. J. Syst. Evol. Microbiol.">
        <title>The Global Catalogue of Microorganisms (GCM) 10K type strain sequencing project: providing services to taxonomists for standard genome sequencing and annotation.</title>
        <authorList>
            <consortium name="The Broad Institute Genomics Platform"/>
            <consortium name="The Broad Institute Genome Sequencing Center for Infectious Disease"/>
            <person name="Wu L."/>
            <person name="Ma J."/>
        </authorList>
    </citation>
    <scope>NUCLEOTIDE SEQUENCE [LARGE SCALE GENOMIC DNA]</scope>
    <source>
        <strain evidence="4">VKM B-3159</strain>
    </source>
</reference>
<dbReference type="Proteomes" id="UP001225906">
    <property type="component" value="Unassembled WGS sequence"/>
</dbReference>
<gene>
    <name evidence="3" type="ORF">Q9291_13720</name>
</gene>